<sequence>MVEPLSSARSLRQYAVRKAFREDLPTTQNGVAPEAPYEDQQIYTAPTERQVGRATQIPTLNPTGQHATSWTCTIRCTRSNTDADAFGRHHGVLHNEAARHKAGRSKFLIHRADSLRKTEPEHQLSAAELSQSHYWKRKGGRSCERFHRLGASGSSASYVPHLRWHGFGASDPDPYRQVQFSSIASSTSFFNPRHLPHNAAGWHASDA</sequence>
<protein>
    <submittedName>
        <fullName evidence="1">Uncharacterized protein</fullName>
    </submittedName>
</protein>
<gene>
    <name evidence="1" type="ORF">SAMN04488059_1296</name>
</gene>
<dbReference type="Proteomes" id="UP000182258">
    <property type="component" value="Unassembled WGS sequence"/>
</dbReference>
<accession>A0A1I1QNY4</accession>
<evidence type="ECO:0000313" key="2">
    <source>
        <dbReference type="Proteomes" id="UP000182258"/>
    </source>
</evidence>
<dbReference type="AlphaFoldDB" id="A0A1I1QNY4"/>
<organism evidence="1 2">
    <name type="scientific">Devosia psychrophila</name>
    <dbReference type="NCBI Taxonomy" id="728005"/>
    <lineage>
        <taxon>Bacteria</taxon>
        <taxon>Pseudomonadati</taxon>
        <taxon>Pseudomonadota</taxon>
        <taxon>Alphaproteobacteria</taxon>
        <taxon>Hyphomicrobiales</taxon>
        <taxon>Devosiaceae</taxon>
        <taxon>Devosia</taxon>
    </lineage>
</organism>
<dbReference type="EMBL" id="FOMB01000029">
    <property type="protein sequence ID" value="SFD20993.1"/>
    <property type="molecule type" value="Genomic_DNA"/>
</dbReference>
<proteinExistence type="predicted"/>
<evidence type="ECO:0000313" key="1">
    <source>
        <dbReference type="EMBL" id="SFD20993.1"/>
    </source>
</evidence>
<name>A0A1I1QNY4_9HYPH</name>
<reference evidence="1 2" key="1">
    <citation type="submission" date="2016-10" db="EMBL/GenBank/DDBJ databases">
        <authorList>
            <person name="de Groot N.N."/>
        </authorList>
    </citation>
    <scope>NUCLEOTIDE SEQUENCE [LARGE SCALE GENOMIC DNA]</scope>
    <source>
        <strain evidence="1 2">CGMCC 1.10210</strain>
    </source>
</reference>